<name>A0A137PAQ0_CONC2</name>
<dbReference type="Proteomes" id="UP000070444">
    <property type="component" value="Unassembled WGS sequence"/>
</dbReference>
<reference evidence="2 3" key="1">
    <citation type="journal article" date="2015" name="Genome Biol. Evol.">
        <title>Phylogenomic analyses indicate that early fungi evolved digesting cell walls of algal ancestors of land plants.</title>
        <authorList>
            <person name="Chang Y."/>
            <person name="Wang S."/>
            <person name="Sekimoto S."/>
            <person name="Aerts A.L."/>
            <person name="Choi C."/>
            <person name="Clum A."/>
            <person name="LaButti K.M."/>
            <person name="Lindquist E.A."/>
            <person name="Yee Ngan C."/>
            <person name="Ohm R.A."/>
            <person name="Salamov A.A."/>
            <person name="Grigoriev I.V."/>
            <person name="Spatafora J.W."/>
            <person name="Berbee M.L."/>
        </authorList>
    </citation>
    <scope>NUCLEOTIDE SEQUENCE [LARGE SCALE GENOMIC DNA]</scope>
    <source>
        <strain evidence="2 3">NRRL 28638</strain>
    </source>
</reference>
<feature type="compositionally biased region" description="Polar residues" evidence="1">
    <location>
        <begin position="160"/>
        <end position="176"/>
    </location>
</feature>
<accession>A0A137PAQ0</accession>
<evidence type="ECO:0000313" key="2">
    <source>
        <dbReference type="EMBL" id="KXN72044.1"/>
    </source>
</evidence>
<protein>
    <submittedName>
        <fullName evidence="2">Uncharacterized protein</fullName>
    </submittedName>
</protein>
<dbReference type="AlphaFoldDB" id="A0A137PAQ0"/>
<evidence type="ECO:0000256" key="1">
    <source>
        <dbReference type="SAM" id="MobiDB-lite"/>
    </source>
</evidence>
<sequence length="289" mass="32848">MLERIEAYKQQQFNEFKAIERTAKLHYNYLEQKTQQVNLFKAESINLEFPKDTQIIAPLTDDISITPPTHSLTNTHNQDLDLASSLKISEIDQLMNLSKYHQNSKSTSGSKLVSPVLHKQDLEDSIPEEEEEELNEKDDMFVMDEDIPKLPVESSKPRENTNLTGGEEATASNFYSRPGTSFKSSKYLDRKFPIKFTSEQDIDEEEESSIPTMATSVPVAILYQSKLYNNKQAAKPSTISESLDEDQVNPISATFVAPHVLSSRTLKDDKEKLFGDVPTSKVQKEFLYN</sequence>
<evidence type="ECO:0000313" key="3">
    <source>
        <dbReference type="Proteomes" id="UP000070444"/>
    </source>
</evidence>
<gene>
    <name evidence="2" type="ORF">CONCODRAFT_5172</name>
</gene>
<proteinExistence type="predicted"/>
<feature type="region of interest" description="Disordered" evidence="1">
    <location>
        <begin position="151"/>
        <end position="176"/>
    </location>
</feature>
<dbReference type="EMBL" id="KQ964461">
    <property type="protein sequence ID" value="KXN72044.1"/>
    <property type="molecule type" value="Genomic_DNA"/>
</dbReference>
<organism evidence="2 3">
    <name type="scientific">Conidiobolus coronatus (strain ATCC 28846 / CBS 209.66 / NRRL 28638)</name>
    <name type="common">Delacroixia coronata</name>
    <dbReference type="NCBI Taxonomy" id="796925"/>
    <lineage>
        <taxon>Eukaryota</taxon>
        <taxon>Fungi</taxon>
        <taxon>Fungi incertae sedis</taxon>
        <taxon>Zoopagomycota</taxon>
        <taxon>Entomophthoromycotina</taxon>
        <taxon>Entomophthoromycetes</taxon>
        <taxon>Entomophthorales</taxon>
        <taxon>Ancylistaceae</taxon>
        <taxon>Conidiobolus</taxon>
    </lineage>
</organism>
<keyword evidence="3" id="KW-1185">Reference proteome</keyword>